<evidence type="ECO:0000259" key="4">
    <source>
        <dbReference type="Pfam" id="PF08028"/>
    </source>
</evidence>
<protein>
    <submittedName>
        <fullName evidence="5">Thermophilic desulfurizing enzyme family protein</fullName>
    </submittedName>
</protein>
<evidence type="ECO:0000259" key="3">
    <source>
        <dbReference type="Pfam" id="PF02771"/>
    </source>
</evidence>
<dbReference type="Gene3D" id="2.40.110.10">
    <property type="entry name" value="Butyryl-CoA Dehydrogenase, subunit A, domain 2"/>
    <property type="match status" value="1"/>
</dbReference>
<evidence type="ECO:0000313" key="6">
    <source>
        <dbReference type="Proteomes" id="UP000310687"/>
    </source>
</evidence>
<feature type="domain" description="Acyl-CoA dehydrogenase C-terminal" evidence="4">
    <location>
        <begin position="335"/>
        <end position="475"/>
    </location>
</feature>
<dbReference type="EMBL" id="QZAL01000077">
    <property type="protein sequence ID" value="THW40737.1"/>
    <property type="molecule type" value="Genomic_DNA"/>
</dbReference>
<dbReference type="GO" id="GO:0050660">
    <property type="term" value="F:flavin adenine dinucleotide binding"/>
    <property type="evidence" value="ECO:0007669"/>
    <property type="project" value="InterPro"/>
</dbReference>
<dbReference type="FunFam" id="1.20.140.10:FF:000032">
    <property type="entry name" value="Thermophilic desulfurizing enzyme family protein"/>
    <property type="match status" value="1"/>
</dbReference>
<evidence type="ECO:0000256" key="2">
    <source>
        <dbReference type="ARBA" id="ARBA00023002"/>
    </source>
</evidence>
<organism evidence="5 6">
    <name type="scientific">Aureobasidium pullulans</name>
    <name type="common">Black yeast</name>
    <name type="synonym">Pullularia pullulans</name>
    <dbReference type="NCBI Taxonomy" id="5580"/>
    <lineage>
        <taxon>Eukaryota</taxon>
        <taxon>Fungi</taxon>
        <taxon>Dikarya</taxon>
        <taxon>Ascomycota</taxon>
        <taxon>Pezizomycotina</taxon>
        <taxon>Dothideomycetes</taxon>
        <taxon>Dothideomycetidae</taxon>
        <taxon>Dothideales</taxon>
        <taxon>Saccotheciaceae</taxon>
        <taxon>Aureobasidium</taxon>
    </lineage>
</organism>
<proteinExistence type="predicted"/>
<keyword evidence="2" id="KW-0560">Oxidoreductase</keyword>
<dbReference type="InterPro" id="IPR046373">
    <property type="entry name" value="Acyl-CoA_Oxase/DH_mid-dom_sf"/>
</dbReference>
<dbReference type="PANTHER" id="PTHR43884">
    <property type="entry name" value="ACYL-COA DEHYDROGENASE"/>
    <property type="match status" value="1"/>
</dbReference>
<dbReference type="InterPro" id="IPR013107">
    <property type="entry name" value="Acyl-CoA_DH_C"/>
</dbReference>
<dbReference type="InterPro" id="IPR037069">
    <property type="entry name" value="AcylCoA_DH/ox_N_sf"/>
</dbReference>
<dbReference type="InterPro" id="IPR009100">
    <property type="entry name" value="AcylCoA_DH/oxidase_NM_dom_sf"/>
</dbReference>
<dbReference type="FunFam" id="1.10.540.10:FF:000025">
    <property type="entry name" value="Related to Dibenzothiophene desulfurization enzyme C"/>
    <property type="match status" value="1"/>
</dbReference>
<dbReference type="Proteomes" id="UP000310687">
    <property type="component" value="Unassembled WGS sequence"/>
</dbReference>
<dbReference type="PANTHER" id="PTHR43884:SF12">
    <property type="entry name" value="ISOVALERYL-COA DEHYDROGENASE, MITOCHONDRIAL-RELATED"/>
    <property type="match status" value="1"/>
</dbReference>
<dbReference type="FunFam" id="2.40.110.10:FF:000020">
    <property type="entry name" value="Putative acyl-CoA dehydrogenase YdbM"/>
    <property type="match status" value="1"/>
</dbReference>
<dbReference type="InterPro" id="IPR013786">
    <property type="entry name" value="AcylCoA_DH/ox_N"/>
</dbReference>
<accession>A0A4S8XTS6</accession>
<dbReference type="GO" id="GO:0006552">
    <property type="term" value="P:L-leucine catabolic process"/>
    <property type="evidence" value="ECO:0007669"/>
    <property type="project" value="TreeGrafter"/>
</dbReference>
<dbReference type="Pfam" id="PF02771">
    <property type="entry name" value="Acyl-CoA_dh_N"/>
    <property type="match status" value="1"/>
</dbReference>
<keyword evidence="1" id="KW-0285">Flavoprotein</keyword>
<dbReference type="GO" id="GO:0008470">
    <property type="term" value="F:3-methylbutanoyl-CoA dehydrogenase activity"/>
    <property type="evidence" value="ECO:0007669"/>
    <property type="project" value="TreeGrafter"/>
</dbReference>
<dbReference type="Pfam" id="PF08028">
    <property type="entry name" value="Acyl-CoA_dh_2"/>
    <property type="match status" value="1"/>
</dbReference>
<dbReference type="Gene3D" id="1.10.540.10">
    <property type="entry name" value="Acyl-CoA dehydrogenase/oxidase, N-terminal domain"/>
    <property type="match status" value="1"/>
</dbReference>
<dbReference type="Gene3D" id="1.20.140.10">
    <property type="entry name" value="Butyryl-CoA Dehydrogenase, subunit A, domain 3"/>
    <property type="match status" value="1"/>
</dbReference>
<comment type="caution">
    <text evidence="5">The sequence shown here is derived from an EMBL/GenBank/DDBJ whole genome shotgun (WGS) entry which is preliminary data.</text>
</comment>
<dbReference type="AlphaFoldDB" id="A0A4S8XTS6"/>
<evidence type="ECO:0000313" key="5">
    <source>
        <dbReference type="EMBL" id="THW40737.1"/>
    </source>
</evidence>
<gene>
    <name evidence="5" type="ORF">D6D22_05693</name>
</gene>
<dbReference type="SUPFAM" id="SSF47203">
    <property type="entry name" value="Acyl-CoA dehydrogenase C-terminal domain-like"/>
    <property type="match status" value="1"/>
</dbReference>
<dbReference type="SUPFAM" id="SSF56645">
    <property type="entry name" value="Acyl-CoA dehydrogenase NM domain-like"/>
    <property type="match status" value="1"/>
</dbReference>
<feature type="domain" description="Acyl-CoA dehydrogenase/oxidase N-terminal" evidence="3">
    <location>
        <begin position="119"/>
        <end position="203"/>
    </location>
</feature>
<dbReference type="InterPro" id="IPR036250">
    <property type="entry name" value="AcylCo_DH-like_C"/>
</dbReference>
<evidence type="ECO:0000256" key="1">
    <source>
        <dbReference type="ARBA" id="ARBA00022630"/>
    </source>
</evidence>
<sequence length="501" mass="55109">MVWYGAISSSDHIILIPWGSYQPLITPPSRTKHINLSRTCSETGQSPTKLFNFQNPMAPSIIDDYSAGANKASHKNPSFESSDPAIYEVYHGRFSSESIPSSTSAWLQRAQDIASILATDAAARDIDNKSPCAEISLLKSSGLLKVLGPTEYGGGGQEWEIGYKVIREVAKGDGSIGMLLGYHLLWSKTADIVGTDEQKERFQKLIIENNYFVGGAVNPRDNDLAISDHGDHLVFNGSKHFNTGGVISDLTVLEGVLSGTSNHIFAIVPTSQPGFEFAHNWNNIGLRLTESGSVKINDIKVPWSDALGWDATSKKPLDSVLSIPFATLLLPTIQLVFANFYLGIAQGSLEFARGYTTTSTRAWPFGGDNKDSATEEFYILERYGNFHAHLLAAEALTDRASKEISDIFLTHGEKRDVSARRRGEVAEWVASAKVVTTDTSLRVTGGVFEVTGSRATGKKVGLDRFWRDVRTHTLHDPVAYKNRELGRYFLLDEVPEPTWYT</sequence>
<reference evidence="5 6" key="1">
    <citation type="submission" date="2018-10" db="EMBL/GenBank/DDBJ databases">
        <title>Fifty Aureobasidium pullulans genomes reveal a recombining polyextremotolerant generalist.</title>
        <authorList>
            <person name="Gostincar C."/>
            <person name="Turk M."/>
            <person name="Zajc J."/>
            <person name="Gunde-Cimerman N."/>
        </authorList>
    </citation>
    <scope>NUCLEOTIDE SEQUENCE [LARGE SCALE GENOMIC DNA]</scope>
    <source>
        <strain evidence="5 6">EXF-11013</strain>
    </source>
</reference>
<name>A0A4S8XTS6_AURPU</name>